<evidence type="ECO:0000256" key="1">
    <source>
        <dbReference type="ARBA" id="ARBA00004123"/>
    </source>
</evidence>
<comment type="subcellular location">
    <subcellularLocation>
        <location evidence="1">Nucleus</location>
    </subcellularLocation>
</comment>
<dbReference type="OrthoDB" id="2500381at2759"/>
<keyword evidence="5" id="KW-0234">DNA repair</keyword>
<evidence type="ECO:0000256" key="3">
    <source>
        <dbReference type="ARBA" id="ARBA00022763"/>
    </source>
</evidence>
<sequence length="180" mass="19349">MPPKAAADNGTRRKAPSFQPPRPIKGAAQAAAAASRSNNFSKAAPTKSAKATAANATIISSDEEQEEDLDIPSDFDELMEDALDENSRAPPPPASLQLSEPPVPAALLARLLHEHFEDKNTQIQKGAMDLFGNYISIFVREAIARAKSERDNAAKGGVRSEGFLQVEDLEKLAPQLVLDF</sequence>
<proteinExistence type="inferred from homology"/>
<evidence type="ECO:0000256" key="6">
    <source>
        <dbReference type="ARBA" id="ARBA00023242"/>
    </source>
</evidence>
<feature type="region of interest" description="Disordered" evidence="7">
    <location>
        <begin position="1"/>
        <end position="99"/>
    </location>
</feature>
<gene>
    <name evidence="8" type="ORF">DM02DRAFT_656157</name>
</gene>
<feature type="compositionally biased region" description="Acidic residues" evidence="7">
    <location>
        <begin position="61"/>
        <end position="84"/>
    </location>
</feature>
<evidence type="ECO:0000313" key="9">
    <source>
        <dbReference type="Proteomes" id="UP000244855"/>
    </source>
</evidence>
<reference evidence="8 9" key="1">
    <citation type="journal article" date="2018" name="Sci. Rep.">
        <title>Comparative genomics provides insights into the lifestyle and reveals functional heterogeneity of dark septate endophytic fungi.</title>
        <authorList>
            <person name="Knapp D.G."/>
            <person name="Nemeth J.B."/>
            <person name="Barry K."/>
            <person name="Hainaut M."/>
            <person name="Henrissat B."/>
            <person name="Johnson J."/>
            <person name="Kuo A."/>
            <person name="Lim J.H.P."/>
            <person name="Lipzen A."/>
            <person name="Nolan M."/>
            <person name="Ohm R.A."/>
            <person name="Tamas L."/>
            <person name="Grigoriev I.V."/>
            <person name="Spatafora J.W."/>
            <person name="Nagy L.G."/>
            <person name="Kovacs G.M."/>
        </authorList>
    </citation>
    <scope>NUCLEOTIDE SEQUENCE [LARGE SCALE GENOMIC DNA]</scope>
    <source>
        <strain evidence="8 9">DSE2036</strain>
    </source>
</reference>
<keyword evidence="6" id="KW-0539">Nucleus</keyword>
<accession>A0A2V1DP95</accession>
<dbReference type="GO" id="GO:0031297">
    <property type="term" value="P:replication fork processing"/>
    <property type="evidence" value="ECO:0007669"/>
    <property type="project" value="TreeGrafter"/>
</dbReference>
<evidence type="ECO:0008006" key="10">
    <source>
        <dbReference type="Google" id="ProtNLM"/>
    </source>
</evidence>
<dbReference type="GO" id="GO:0000712">
    <property type="term" value="P:resolution of meiotic recombination intermediates"/>
    <property type="evidence" value="ECO:0007669"/>
    <property type="project" value="TreeGrafter"/>
</dbReference>
<organism evidence="8 9">
    <name type="scientific">Periconia macrospinosa</name>
    <dbReference type="NCBI Taxonomy" id="97972"/>
    <lineage>
        <taxon>Eukaryota</taxon>
        <taxon>Fungi</taxon>
        <taxon>Dikarya</taxon>
        <taxon>Ascomycota</taxon>
        <taxon>Pezizomycotina</taxon>
        <taxon>Dothideomycetes</taxon>
        <taxon>Pleosporomycetidae</taxon>
        <taxon>Pleosporales</taxon>
        <taxon>Massarineae</taxon>
        <taxon>Periconiaceae</taxon>
        <taxon>Periconia</taxon>
    </lineage>
</organism>
<evidence type="ECO:0000256" key="7">
    <source>
        <dbReference type="SAM" id="MobiDB-lite"/>
    </source>
</evidence>
<keyword evidence="4" id="KW-0238">DNA-binding</keyword>
<evidence type="ECO:0000313" key="8">
    <source>
        <dbReference type="EMBL" id="PVH99681.1"/>
    </source>
</evidence>
<evidence type="ECO:0000256" key="5">
    <source>
        <dbReference type="ARBA" id="ARBA00023204"/>
    </source>
</evidence>
<evidence type="ECO:0000256" key="4">
    <source>
        <dbReference type="ARBA" id="ARBA00023125"/>
    </source>
</evidence>
<dbReference type="GO" id="GO:0071821">
    <property type="term" value="C:FANCM-MHF complex"/>
    <property type="evidence" value="ECO:0007669"/>
    <property type="project" value="TreeGrafter"/>
</dbReference>
<comment type="similarity">
    <text evidence="2">Belongs to the CENP-X/MHF2 family.</text>
</comment>
<dbReference type="GO" id="GO:0003677">
    <property type="term" value="F:DNA binding"/>
    <property type="evidence" value="ECO:0007669"/>
    <property type="project" value="UniProtKB-KW"/>
</dbReference>
<dbReference type="InterPro" id="IPR018552">
    <property type="entry name" value="CENP-X"/>
</dbReference>
<dbReference type="PANTHER" id="PTHR28680:SF1">
    <property type="entry name" value="CENTROMERE PROTEIN X"/>
    <property type="match status" value="1"/>
</dbReference>
<dbReference type="EMBL" id="KZ805387">
    <property type="protein sequence ID" value="PVH99681.1"/>
    <property type="molecule type" value="Genomic_DNA"/>
</dbReference>
<dbReference type="AlphaFoldDB" id="A0A2V1DP95"/>
<dbReference type="PANTHER" id="PTHR28680">
    <property type="entry name" value="CENTROMERE PROTEIN X"/>
    <property type="match status" value="1"/>
</dbReference>
<dbReference type="Gene3D" id="6.10.130.30">
    <property type="match status" value="1"/>
</dbReference>
<dbReference type="Pfam" id="PF09415">
    <property type="entry name" value="CENP-X"/>
    <property type="match status" value="1"/>
</dbReference>
<evidence type="ECO:0000256" key="2">
    <source>
        <dbReference type="ARBA" id="ARBA00009359"/>
    </source>
</evidence>
<dbReference type="GO" id="GO:0006281">
    <property type="term" value="P:DNA repair"/>
    <property type="evidence" value="ECO:0007669"/>
    <property type="project" value="UniProtKB-KW"/>
</dbReference>
<dbReference type="CDD" id="cd22921">
    <property type="entry name" value="HFD_CENP-X"/>
    <property type="match status" value="1"/>
</dbReference>
<keyword evidence="3" id="KW-0227">DNA damage</keyword>
<keyword evidence="9" id="KW-1185">Reference proteome</keyword>
<name>A0A2V1DP95_9PLEO</name>
<protein>
    <recommendedName>
        <fullName evidence="10">Centromere protein X</fullName>
    </recommendedName>
</protein>
<dbReference type="GO" id="GO:0051382">
    <property type="term" value="P:kinetochore assembly"/>
    <property type="evidence" value="ECO:0007669"/>
    <property type="project" value="InterPro"/>
</dbReference>
<dbReference type="Proteomes" id="UP000244855">
    <property type="component" value="Unassembled WGS sequence"/>
</dbReference>
<feature type="compositionally biased region" description="Low complexity" evidence="7">
    <location>
        <begin position="27"/>
        <end position="60"/>
    </location>
</feature>